<dbReference type="Pfam" id="PF20260">
    <property type="entry name" value="PUA_4"/>
    <property type="match status" value="1"/>
</dbReference>
<dbReference type="SUPFAM" id="SSF88697">
    <property type="entry name" value="PUA domain-like"/>
    <property type="match status" value="1"/>
</dbReference>
<gene>
    <name evidence="13" type="ORF">MNBD_GAMMA09-1311</name>
</gene>
<dbReference type="CDD" id="cd18084">
    <property type="entry name" value="RsmE-like"/>
    <property type="match status" value="1"/>
</dbReference>
<dbReference type="InterPro" id="IPR029026">
    <property type="entry name" value="tRNA_m1G_MTases_N"/>
</dbReference>
<evidence type="ECO:0000256" key="10">
    <source>
        <dbReference type="ARBA" id="ARBA00047944"/>
    </source>
</evidence>
<keyword evidence="6 13" id="KW-0489">Methyltransferase</keyword>
<dbReference type="EMBL" id="UOFI01000054">
    <property type="protein sequence ID" value="VAW64157.1"/>
    <property type="molecule type" value="Genomic_DNA"/>
</dbReference>
<evidence type="ECO:0000256" key="6">
    <source>
        <dbReference type="ARBA" id="ARBA00022603"/>
    </source>
</evidence>
<dbReference type="InterPro" id="IPR006700">
    <property type="entry name" value="RsmE"/>
</dbReference>
<evidence type="ECO:0000256" key="2">
    <source>
        <dbReference type="ARBA" id="ARBA00005528"/>
    </source>
</evidence>
<dbReference type="GO" id="GO:0005737">
    <property type="term" value="C:cytoplasm"/>
    <property type="evidence" value="ECO:0007669"/>
    <property type="project" value="UniProtKB-SubCell"/>
</dbReference>
<accession>A0A3B0XLX0</accession>
<proteinExistence type="inferred from homology"/>
<keyword evidence="7 13" id="KW-0808">Transferase</keyword>
<evidence type="ECO:0000256" key="3">
    <source>
        <dbReference type="ARBA" id="ARBA00012328"/>
    </source>
</evidence>
<evidence type="ECO:0000256" key="4">
    <source>
        <dbReference type="ARBA" id="ARBA00022490"/>
    </source>
</evidence>
<dbReference type="InterPro" id="IPR029028">
    <property type="entry name" value="Alpha/beta_knot_MTases"/>
</dbReference>
<feature type="domain" description="Ribosomal RNA small subunit methyltransferase E PUA-like" evidence="12">
    <location>
        <begin position="21"/>
        <end position="65"/>
    </location>
</feature>
<dbReference type="PANTHER" id="PTHR30027">
    <property type="entry name" value="RIBOSOMAL RNA SMALL SUBUNIT METHYLTRANSFERASE E"/>
    <property type="match status" value="1"/>
</dbReference>
<evidence type="ECO:0000313" key="13">
    <source>
        <dbReference type="EMBL" id="VAW64157.1"/>
    </source>
</evidence>
<dbReference type="InterPro" id="IPR015947">
    <property type="entry name" value="PUA-like_sf"/>
</dbReference>
<keyword evidence="5" id="KW-0698">rRNA processing</keyword>
<comment type="function">
    <text evidence="9">Specifically methylates the N3 position of the uracil ring of uridine 1498 (m3U1498) in 16S rRNA. Acts on the fully assembled 30S ribosomal subunit.</text>
</comment>
<dbReference type="EC" id="2.1.1.193" evidence="3"/>
<comment type="catalytic activity">
    <reaction evidence="10">
        <text>uridine(1498) in 16S rRNA + S-adenosyl-L-methionine = N(3)-methyluridine(1498) in 16S rRNA + S-adenosyl-L-homocysteine + H(+)</text>
        <dbReference type="Rhea" id="RHEA:42920"/>
        <dbReference type="Rhea" id="RHEA-COMP:10283"/>
        <dbReference type="Rhea" id="RHEA-COMP:10284"/>
        <dbReference type="ChEBI" id="CHEBI:15378"/>
        <dbReference type="ChEBI" id="CHEBI:57856"/>
        <dbReference type="ChEBI" id="CHEBI:59789"/>
        <dbReference type="ChEBI" id="CHEBI:65315"/>
        <dbReference type="ChEBI" id="CHEBI:74502"/>
        <dbReference type="EC" id="2.1.1.193"/>
    </reaction>
</comment>
<dbReference type="SUPFAM" id="SSF75217">
    <property type="entry name" value="alpha/beta knot"/>
    <property type="match status" value="1"/>
</dbReference>
<evidence type="ECO:0000259" key="11">
    <source>
        <dbReference type="Pfam" id="PF04452"/>
    </source>
</evidence>
<protein>
    <recommendedName>
        <fullName evidence="3">16S rRNA (uracil(1498)-N(3))-methyltransferase</fullName>
        <ecNumber evidence="3">2.1.1.193</ecNumber>
    </recommendedName>
</protein>
<name>A0A3B0XLX0_9ZZZZ</name>
<keyword evidence="4" id="KW-0963">Cytoplasm</keyword>
<sequence>MRNIRVYYSEQFETGQAYSLEKATSHYLLRVLRLKEQQAFTLFDGKGCEYHAQLEISGKTAIAHIESSSHLSTESNLKIHLLQGISKGDRMDFVIQKSVELGVHKITPVICERTVVNLKGDRLEKKRQHWNNIAISACEQSGRNHLPEISVIKQLDEILQEGNSQLKLLLNPLSKQTFNSIEFSADQLSFLIGPEGGLTDNEINHALQNNFSDIQLGPRVLRTETAALAAITAAQVLWGDFN</sequence>
<dbReference type="NCBIfam" id="NF008692">
    <property type="entry name" value="PRK11713.1-5"/>
    <property type="match status" value="1"/>
</dbReference>
<evidence type="ECO:0000256" key="5">
    <source>
        <dbReference type="ARBA" id="ARBA00022552"/>
    </source>
</evidence>
<dbReference type="GO" id="GO:0070475">
    <property type="term" value="P:rRNA base methylation"/>
    <property type="evidence" value="ECO:0007669"/>
    <property type="project" value="TreeGrafter"/>
</dbReference>
<evidence type="ECO:0000256" key="8">
    <source>
        <dbReference type="ARBA" id="ARBA00022691"/>
    </source>
</evidence>
<evidence type="ECO:0000256" key="7">
    <source>
        <dbReference type="ARBA" id="ARBA00022679"/>
    </source>
</evidence>
<evidence type="ECO:0000256" key="9">
    <source>
        <dbReference type="ARBA" id="ARBA00025699"/>
    </source>
</evidence>
<dbReference type="Gene3D" id="2.40.240.20">
    <property type="entry name" value="Hypothetical PUA domain-like, domain 1"/>
    <property type="match status" value="1"/>
</dbReference>
<dbReference type="Gene3D" id="3.40.1280.10">
    <property type="match status" value="1"/>
</dbReference>
<dbReference type="PIRSF" id="PIRSF015601">
    <property type="entry name" value="MTase_slr0722"/>
    <property type="match status" value="1"/>
</dbReference>
<keyword evidence="8" id="KW-0949">S-adenosyl-L-methionine</keyword>
<dbReference type="NCBIfam" id="TIGR00046">
    <property type="entry name" value="RsmE family RNA methyltransferase"/>
    <property type="match status" value="1"/>
</dbReference>
<comment type="subcellular location">
    <subcellularLocation>
        <location evidence="1">Cytoplasm</location>
    </subcellularLocation>
</comment>
<evidence type="ECO:0000259" key="12">
    <source>
        <dbReference type="Pfam" id="PF20260"/>
    </source>
</evidence>
<reference evidence="13" key="1">
    <citation type="submission" date="2018-06" db="EMBL/GenBank/DDBJ databases">
        <authorList>
            <person name="Zhirakovskaya E."/>
        </authorList>
    </citation>
    <scope>NUCLEOTIDE SEQUENCE</scope>
</reference>
<dbReference type="PANTHER" id="PTHR30027:SF3">
    <property type="entry name" value="16S RRNA (URACIL(1498)-N(3))-METHYLTRANSFERASE"/>
    <property type="match status" value="1"/>
</dbReference>
<organism evidence="13">
    <name type="scientific">hydrothermal vent metagenome</name>
    <dbReference type="NCBI Taxonomy" id="652676"/>
    <lineage>
        <taxon>unclassified sequences</taxon>
        <taxon>metagenomes</taxon>
        <taxon>ecological metagenomes</taxon>
    </lineage>
</organism>
<feature type="domain" description="Ribosomal RNA small subunit methyltransferase E methyltransferase" evidence="11">
    <location>
        <begin position="74"/>
        <end position="235"/>
    </location>
</feature>
<dbReference type="InterPro" id="IPR046887">
    <property type="entry name" value="RsmE_PUA-like"/>
</dbReference>
<dbReference type="AlphaFoldDB" id="A0A3B0XLX0"/>
<dbReference type="GO" id="GO:0070042">
    <property type="term" value="F:rRNA (uridine-N3-)-methyltransferase activity"/>
    <property type="evidence" value="ECO:0007669"/>
    <property type="project" value="TreeGrafter"/>
</dbReference>
<comment type="similarity">
    <text evidence="2">Belongs to the RNA methyltransferase RsmE family.</text>
</comment>
<evidence type="ECO:0000256" key="1">
    <source>
        <dbReference type="ARBA" id="ARBA00004496"/>
    </source>
</evidence>
<dbReference type="InterPro" id="IPR046886">
    <property type="entry name" value="RsmE_MTase_dom"/>
</dbReference>
<dbReference type="Pfam" id="PF04452">
    <property type="entry name" value="Methyltrans_RNA"/>
    <property type="match status" value="1"/>
</dbReference>